<organism evidence="2 3">
    <name type="scientific">Candidatus Roizmanbacteria bacterium CG_4_10_14_0_8_um_filter_35_28</name>
    <dbReference type="NCBI Taxonomy" id="1974827"/>
    <lineage>
        <taxon>Bacteria</taxon>
        <taxon>Candidatus Roizmaniibacteriota</taxon>
    </lineage>
</organism>
<feature type="transmembrane region" description="Helical" evidence="1">
    <location>
        <begin position="235"/>
        <end position="252"/>
    </location>
</feature>
<reference evidence="3" key="1">
    <citation type="submission" date="2017-09" db="EMBL/GenBank/DDBJ databases">
        <title>Depth-based differentiation of microbial function through sediment-hosted aquifers and enrichment of novel symbionts in the deep terrestrial subsurface.</title>
        <authorList>
            <person name="Probst A.J."/>
            <person name="Ladd B."/>
            <person name="Jarett J.K."/>
            <person name="Geller-Mcgrath D.E."/>
            <person name="Sieber C.M.K."/>
            <person name="Emerson J.B."/>
            <person name="Anantharaman K."/>
            <person name="Thomas B.C."/>
            <person name="Malmstrom R."/>
            <person name="Stieglmeier M."/>
            <person name="Klingl A."/>
            <person name="Woyke T."/>
            <person name="Ryan C.M."/>
            <person name="Banfield J.F."/>
        </authorList>
    </citation>
    <scope>NUCLEOTIDE SEQUENCE [LARGE SCALE GENOMIC DNA]</scope>
</reference>
<feature type="transmembrane region" description="Helical" evidence="1">
    <location>
        <begin position="333"/>
        <end position="350"/>
    </location>
</feature>
<keyword evidence="1" id="KW-0472">Membrane</keyword>
<feature type="transmembrane region" description="Helical" evidence="1">
    <location>
        <begin position="6"/>
        <end position="28"/>
    </location>
</feature>
<sequence length="370" mass="42047">MFGFFGIFSLIFYLFPLIIIGLIVFWIIRHRKKGHPSQDREWYLRFALSKEDAVSQLFLLLSFFFLGVTLLAFNRDLGDPFSWRTVLFITSVIGLVGAYYFKTIYTLVFSLVGITSWWGAQAAEWLQNKDIKASAIFAGLAFIALLFYALGHLHEKEIKFKRFALVFLVLGIIAITGALFFFSTKPGLGVLGGMTKGEPIFGSWQITLSLFIFIVSIVGVTLYSAGKRLISPFELIAVFVFTALFGLIALLPEQNMFVQSGSRYSIYRGGELSGSGVFWALIFNLAVFLELLGLIFSGYLRKEGWLINLGAFFLFLLIIVKYFDWFFTFLDKSIFFIGAGILLFVVGWFMEKGRRYILKDIKSESQQISQ</sequence>
<comment type="caution">
    <text evidence="2">The sequence shown here is derived from an EMBL/GenBank/DDBJ whole genome shotgun (WGS) entry which is preliminary data.</text>
</comment>
<accession>A0A2M7QEI0</accession>
<feature type="transmembrane region" description="Helical" evidence="1">
    <location>
        <begin position="272"/>
        <end position="293"/>
    </location>
</feature>
<feature type="transmembrane region" description="Helical" evidence="1">
    <location>
        <begin position="163"/>
        <end position="182"/>
    </location>
</feature>
<gene>
    <name evidence="2" type="ORF">COY88_04170</name>
</gene>
<feature type="transmembrane region" description="Helical" evidence="1">
    <location>
        <begin position="133"/>
        <end position="151"/>
    </location>
</feature>
<feature type="transmembrane region" description="Helical" evidence="1">
    <location>
        <begin position="305"/>
        <end position="327"/>
    </location>
</feature>
<protein>
    <recommendedName>
        <fullName evidence="4">DUF2157 domain-containing protein</fullName>
    </recommendedName>
</protein>
<keyword evidence="1" id="KW-0812">Transmembrane</keyword>
<evidence type="ECO:0000256" key="1">
    <source>
        <dbReference type="SAM" id="Phobius"/>
    </source>
</evidence>
<name>A0A2M7QEI0_9BACT</name>
<dbReference type="Proteomes" id="UP000230344">
    <property type="component" value="Unassembled WGS sequence"/>
</dbReference>
<evidence type="ECO:0008006" key="4">
    <source>
        <dbReference type="Google" id="ProtNLM"/>
    </source>
</evidence>
<proteinExistence type="predicted"/>
<feature type="transmembrane region" description="Helical" evidence="1">
    <location>
        <begin position="202"/>
        <end position="223"/>
    </location>
</feature>
<evidence type="ECO:0000313" key="2">
    <source>
        <dbReference type="EMBL" id="PIY70712.1"/>
    </source>
</evidence>
<dbReference type="AlphaFoldDB" id="A0A2M7QEI0"/>
<keyword evidence="1" id="KW-1133">Transmembrane helix</keyword>
<dbReference type="EMBL" id="PFLH01000075">
    <property type="protein sequence ID" value="PIY70712.1"/>
    <property type="molecule type" value="Genomic_DNA"/>
</dbReference>
<feature type="transmembrane region" description="Helical" evidence="1">
    <location>
        <begin position="57"/>
        <end position="75"/>
    </location>
</feature>
<evidence type="ECO:0000313" key="3">
    <source>
        <dbReference type="Proteomes" id="UP000230344"/>
    </source>
</evidence>